<dbReference type="Gene3D" id="1.10.10.60">
    <property type="entry name" value="Homeodomain-like"/>
    <property type="match status" value="2"/>
</dbReference>
<evidence type="ECO:0000313" key="6">
    <source>
        <dbReference type="Proteomes" id="UP001314205"/>
    </source>
</evidence>
<protein>
    <recommendedName>
        <fullName evidence="4">HTH CENPB-type domain-containing protein</fullName>
    </recommendedName>
</protein>
<dbReference type="PROSITE" id="PS51253">
    <property type="entry name" value="HTH_CENPB"/>
    <property type="match status" value="1"/>
</dbReference>
<dbReference type="PANTHER" id="PTHR19303:SF73">
    <property type="entry name" value="PROTEIN PDC2"/>
    <property type="match status" value="1"/>
</dbReference>
<dbReference type="PANTHER" id="PTHR19303">
    <property type="entry name" value="TRANSPOSON"/>
    <property type="match status" value="1"/>
</dbReference>
<dbReference type="Pfam" id="PF03221">
    <property type="entry name" value="HTH_Tnp_Tc5"/>
    <property type="match status" value="1"/>
</dbReference>
<sequence length="218" mass="25251">MITIKRKALSLEDKVKILKIVDEKSQIKNQTELAAELHLPVSTLRTILNNRQEINEKYRLGGGKRKKQKVGKFDQLEKVLVEWLHQSRALKLPISGPILCEKARKIGESLQITDFTAPNGWIDRLKNRHGIVYRQINGESEIVAEEDVDTWIAQLPAFKKIMNRETFLTQTNSVYFINQCQINRMSSREKLTMVAKQVKRDSLSWSVQILMGWKSYVC</sequence>
<dbReference type="GO" id="GO:0003677">
    <property type="term" value="F:DNA binding"/>
    <property type="evidence" value="ECO:0007669"/>
    <property type="project" value="UniProtKB-KW"/>
</dbReference>
<dbReference type="SUPFAM" id="SSF46689">
    <property type="entry name" value="Homeodomain-like"/>
    <property type="match status" value="2"/>
</dbReference>
<accession>A0AAV1M5P4</accession>
<dbReference type="Pfam" id="PF04218">
    <property type="entry name" value="CENP-B_N"/>
    <property type="match status" value="1"/>
</dbReference>
<reference evidence="5 6" key="1">
    <citation type="submission" date="2023-11" db="EMBL/GenBank/DDBJ databases">
        <authorList>
            <person name="Hedman E."/>
            <person name="Englund M."/>
            <person name="Stromberg M."/>
            <person name="Nyberg Akerstrom W."/>
            <person name="Nylinder S."/>
            <person name="Jareborg N."/>
            <person name="Kallberg Y."/>
            <person name="Kronander E."/>
        </authorList>
    </citation>
    <scope>NUCLEOTIDE SEQUENCE [LARGE SCALE GENOMIC DNA]</scope>
</reference>
<evidence type="ECO:0000313" key="5">
    <source>
        <dbReference type="EMBL" id="CAK1601261.1"/>
    </source>
</evidence>
<organism evidence="5 6">
    <name type="scientific">Parnassius mnemosyne</name>
    <name type="common">clouded apollo</name>
    <dbReference type="NCBI Taxonomy" id="213953"/>
    <lineage>
        <taxon>Eukaryota</taxon>
        <taxon>Metazoa</taxon>
        <taxon>Ecdysozoa</taxon>
        <taxon>Arthropoda</taxon>
        <taxon>Hexapoda</taxon>
        <taxon>Insecta</taxon>
        <taxon>Pterygota</taxon>
        <taxon>Neoptera</taxon>
        <taxon>Endopterygota</taxon>
        <taxon>Lepidoptera</taxon>
        <taxon>Glossata</taxon>
        <taxon>Ditrysia</taxon>
        <taxon>Papilionoidea</taxon>
        <taxon>Papilionidae</taxon>
        <taxon>Parnassiinae</taxon>
        <taxon>Parnassini</taxon>
        <taxon>Parnassius</taxon>
        <taxon>Driopa</taxon>
    </lineage>
</organism>
<dbReference type="InterPro" id="IPR050863">
    <property type="entry name" value="CenT-Element_Derived"/>
</dbReference>
<evidence type="ECO:0000256" key="2">
    <source>
        <dbReference type="ARBA" id="ARBA00023125"/>
    </source>
</evidence>
<evidence type="ECO:0000256" key="3">
    <source>
        <dbReference type="ARBA" id="ARBA00023242"/>
    </source>
</evidence>
<dbReference type="InterPro" id="IPR009057">
    <property type="entry name" value="Homeodomain-like_sf"/>
</dbReference>
<proteinExistence type="predicted"/>
<dbReference type="InterPro" id="IPR006600">
    <property type="entry name" value="HTH_CenpB_DNA-bd_dom"/>
</dbReference>
<keyword evidence="6" id="KW-1185">Reference proteome</keyword>
<comment type="caution">
    <text evidence="5">The sequence shown here is derived from an EMBL/GenBank/DDBJ whole genome shotgun (WGS) entry which is preliminary data.</text>
</comment>
<evidence type="ECO:0000259" key="4">
    <source>
        <dbReference type="PROSITE" id="PS51253"/>
    </source>
</evidence>
<feature type="domain" description="HTH CENPB-type" evidence="4">
    <location>
        <begin position="64"/>
        <end position="135"/>
    </location>
</feature>
<keyword evidence="3" id="KW-0539">Nucleus</keyword>
<evidence type="ECO:0000256" key="1">
    <source>
        <dbReference type="ARBA" id="ARBA00004123"/>
    </source>
</evidence>
<comment type="subcellular location">
    <subcellularLocation>
        <location evidence="1">Nucleus</location>
    </subcellularLocation>
</comment>
<dbReference type="GO" id="GO:0005634">
    <property type="term" value="C:nucleus"/>
    <property type="evidence" value="ECO:0007669"/>
    <property type="project" value="UniProtKB-SubCell"/>
</dbReference>
<dbReference type="SMART" id="SM00674">
    <property type="entry name" value="CENPB"/>
    <property type="match status" value="1"/>
</dbReference>
<dbReference type="AlphaFoldDB" id="A0AAV1M5P4"/>
<dbReference type="EMBL" id="CAVLGL010000126">
    <property type="protein sequence ID" value="CAK1601261.1"/>
    <property type="molecule type" value="Genomic_DNA"/>
</dbReference>
<keyword evidence="2" id="KW-0238">DNA-binding</keyword>
<dbReference type="InterPro" id="IPR007889">
    <property type="entry name" value="HTH_Psq"/>
</dbReference>
<dbReference type="Proteomes" id="UP001314205">
    <property type="component" value="Unassembled WGS sequence"/>
</dbReference>
<gene>
    <name evidence="5" type="ORF">PARMNEM_LOCUS19922</name>
</gene>
<name>A0AAV1M5P4_9NEOP</name>